<dbReference type="OrthoDB" id="3647907at2759"/>
<organism evidence="2 3">
    <name type="scientific">Pseudocercospora fuligena</name>
    <dbReference type="NCBI Taxonomy" id="685502"/>
    <lineage>
        <taxon>Eukaryota</taxon>
        <taxon>Fungi</taxon>
        <taxon>Dikarya</taxon>
        <taxon>Ascomycota</taxon>
        <taxon>Pezizomycotina</taxon>
        <taxon>Dothideomycetes</taxon>
        <taxon>Dothideomycetidae</taxon>
        <taxon>Mycosphaerellales</taxon>
        <taxon>Mycosphaerellaceae</taxon>
        <taxon>Pseudocercospora</taxon>
    </lineage>
</organism>
<evidence type="ECO:0000313" key="2">
    <source>
        <dbReference type="EMBL" id="KAF7188597.1"/>
    </source>
</evidence>
<feature type="region of interest" description="Disordered" evidence="1">
    <location>
        <begin position="25"/>
        <end position="53"/>
    </location>
</feature>
<dbReference type="AlphaFoldDB" id="A0A8H6RDF1"/>
<comment type="caution">
    <text evidence="2">The sequence shown here is derived from an EMBL/GenBank/DDBJ whole genome shotgun (WGS) entry which is preliminary data.</text>
</comment>
<proteinExistence type="predicted"/>
<evidence type="ECO:0000256" key="1">
    <source>
        <dbReference type="SAM" id="MobiDB-lite"/>
    </source>
</evidence>
<accession>A0A8H6RDF1</accession>
<feature type="compositionally biased region" description="Polar residues" evidence="1">
    <location>
        <begin position="25"/>
        <end position="48"/>
    </location>
</feature>
<reference evidence="2" key="1">
    <citation type="submission" date="2020-04" db="EMBL/GenBank/DDBJ databases">
        <title>Draft genome resource of the tomato pathogen Pseudocercospora fuligena.</title>
        <authorList>
            <person name="Zaccaron A."/>
        </authorList>
    </citation>
    <scope>NUCLEOTIDE SEQUENCE</scope>
    <source>
        <strain evidence="2">PF001</strain>
    </source>
</reference>
<protein>
    <submittedName>
        <fullName evidence="2">Uncharacterized protein</fullName>
    </submittedName>
</protein>
<gene>
    <name evidence="2" type="ORF">HII31_10259</name>
</gene>
<dbReference type="EMBL" id="JABCIY010000209">
    <property type="protein sequence ID" value="KAF7188597.1"/>
    <property type="molecule type" value="Genomic_DNA"/>
</dbReference>
<evidence type="ECO:0000313" key="3">
    <source>
        <dbReference type="Proteomes" id="UP000660729"/>
    </source>
</evidence>
<keyword evidence="3" id="KW-1185">Reference proteome</keyword>
<dbReference type="Proteomes" id="UP000660729">
    <property type="component" value="Unassembled WGS sequence"/>
</dbReference>
<sequence>MMNEETSLSQEEVNQEINMSDADTMQGETDLSDSQHNNAATGSNTADNMTPPGGIIPQDETYTLPDFLFYGSFLNYQQILSIPFADIPLADIDDIMRTAAQYTVDDIVQHVNRNNVEDATVVLTAKIVEDLIKRSIKRLAKSRATTIDKVKKEFEAKQKENGIVKGKYTNHRANHADPAAIYHPSGVDGGF</sequence>
<name>A0A8H6RDF1_9PEZI</name>